<evidence type="ECO:0000313" key="2">
    <source>
        <dbReference type="EMBL" id="KAF5825468.1"/>
    </source>
</evidence>
<name>A0ABQ7FSJ6_DUNSA</name>
<evidence type="ECO:0008006" key="4">
    <source>
        <dbReference type="Google" id="ProtNLM"/>
    </source>
</evidence>
<organism evidence="2 3">
    <name type="scientific">Dunaliella salina</name>
    <name type="common">Green alga</name>
    <name type="synonym">Protococcus salinus</name>
    <dbReference type="NCBI Taxonomy" id="3046"/>
    <lineage>
        <taxon>Eukaryota</taxon>
        <taxon>Viridiplantae</taxon>
        <taxon>Chlorophyta</taxon>
        <taxon>core chlorophytes</taxon>
        <taxon>Chlorophyceae</taxon>
        <taxon>CS clade</taxon>
        <taxon>Chlamydomonadales</taxon>
        <taxon>Dunaliellaceae</taxon>
        <taxon>Dunaliella</taxon>
    </lineage>
</organism>
<evidence type="ECO:0000313" key="3">
    <source>
        <dbReference type="Proteomes" id="UP000815325"/>
    </source>
</evidence>
<feature type="compositionally biased region" description="Polar residues" evidence="1">
    <location>
        <begin position="40"/>
        <end position="60"/>
    </location>
</feature>
<protein>
    <recommendedName>
        <fullName evidence="4">Encoded protein</fullName>
    </recommendedName>
</protein>
<accession>A0ABQ7FSJ6</accession>
<dbReference type="Proteomes" id="UP000815325">
    <property type="component" value="Unassembled WGS sequence"/>
</dbReference>
<reference evidence="2" key="1">
    <citation type="submission" date="2017-08" db="EMBL/GenBank/DDBJ databases">
        <authorList>
            <person name="Polle J.E."/>
            <person name="Barry K."/>
            <person name="Cushman J."/>
            <person name="Schmutz J."/>
            <person name="Tran D."/>
            <person name="Hathwaick L.T."/>
            <person name="Yim W.C."/>
            <person name="Jenkins J."/>
            <person name="Mckie-Krisberg Z.M."/>
            <person name="Prochnik S."/>
            <person name="Lindquist E."/>
            <person name="Dockter R.B."/>
            <person name="Adam C."/>
            <person name="Molina H."/>
            <person name="Bunkerborg J."/>
            <person name="Jin E."/>
            <person name="Buchheim M."/>
            <person name="Magnuson J."/>
        </authorList>
    </citation>
    <scope>NUCLEOTIDE SEQUENCE</scope>
    <source>
        <strain evidence="2">CCAP 19/18</strain>
    </source>
</reference>
<feature type="region of interest" description="Disordered" evidence="1">
    <location>
        <begin position="27"/>
        <end position="60"/>
    </location>
</feature>
<comment type="caution">
    <text evidence="2">The sequence shown here is derived from an EMBL/GenBank/DDBJ whole genome shotgun (WGS) entry which is preliminary data.</text>
</comment>
<keyword evidence="3" id="KW-1185">Reference proteome</keyword>
<evidence type="ECO:0000256" key="1">
    <source>
        <dbReference type="SAM" id="MobiDB-lite"/>
    </source>
</evidence>
<sequence>MAGRPEPSVNPIYDEELANDAAARIASAAGNTKPPPKGHSQGTALSLAQLTSGFSHTLRR</sequence>
<dbReference type="EMBL" id="MU072926">
    <property type="protein sequence ID" value="KAF5825468.1"/>
    <property type="molecule type" value="Genomic_DNA"/>
</dbReference>
<gene>
    <name evidence="2" type="ORF">DUNSADRAFT_9592</name>
</gene>
<proteinExistence type="predicted"/>